<evidence type="ECO:0000256" key="6">
    <source>
        <dbReference type="PROSITE-ProRule" id="PRU00169"/>
    </source>
</evidence>
<evidence type="ECO:0000256" key="2">
    <source>
        <dbReference type="ARBA" id="ARBA00023012"/>
    </source>
</evidence>
<dbReference type="PROSITE" id="PS50110">
    <property type="entry name" value="RESPONSE_REGULATORY"/>
    <property type="match status" value="1"/>
</dbReference>
<feature type="domain" description="Response regulatory" evidence="8">
    <location>
        <begin position="2"/>
        <end position="116"/>
    </location>
</feature>
<dbReference type="EMBL" id="ABVL01000004">
    <property type="protein sequence ID" value="EDY20667.1"/>
    <property type="molecule type" value="Genomic_DNA"/>
</dbReference>
<proteinExistence type="predicted"/>
<accession>B4CYX6</accession>
<dbReference type="InterPro" id="IPR001789">
    <property type="entry name" value="Sig_transdc_resp-reg_receiver"/>
</dbReference>
<feature type="modified residue" description="4-aspartylphosphate" evidence="6">
    <location>
        <position position="51"/>
    </location>
</feature>
<sequence length="221" mass="25202">MRILIVEDDRKVGQFIERGLSEVAYSGTLVRTCAEARDTLADSPYDAIVLDLGLPDGDGLQLLRDWRSSGFNEPVLILSARDALQDKVKGLNLGADDYLAKPFSLEELIARIRSLLRRQGGKKTTVFEHRAIKLDLLARTVEVEGKRIDLTAREFSLLELFMQNQGRVLTRTMIAEKVWDSHSDLDTNLLDVYMRRLRKKLESTPDKQYFKTLRGVGYEMI</sequence>
<evidence type="ECO:0000256" key="3">
    <source>
        <dbReference type="ARBA" id="ARBA00023015"/>
    </source>
</evidence>
<dbReference type="InterPro" id="IPR039420">
    <property type="entry name" value="WalR-like"/>
</dbReference>
<keyword evidence="3" id="KW-0805">Transcription regulation</keyword>
<dbReference type="GO" id="GO:0032993">
    <property type="term" value="C:protein-DNA complex"/>
    <property type="evidence" value="ECO:0007669"/>
    <property type="project" value="TreeGrafter"/>
</dbReference>
<dbReference type="SMART" id="SM00448">
    <property type="entry name" value="REC"/>
    <property type="match status" value="1"/>
</dbReference>
<dbReference type="GO" id="GO:0000976">
    <property type="term" value="F:transcription cis-regulatory region binding"/>
    <property type="evidence" value="ECO:0007669"/>
    <property type="project" value="TreeGrafter"/>
</dbReference>
<feature type="domain" description="OmpR/PhoB-type" evidence="9">
    <location>
        <begin position="122"/>
        <end position="221"/>
    </location>
</feature>
<keyword evidence="5" id="KW-0804">Transcription</keyword>
<comment type="caution">
    <text evidence="10">The sequence shown here is derived from an EMBL/GenBank/DDBJ whole genome shotgun (WGS) entry which is preliminary data.</text>
</comment>
<dbReference type="AlphaFoldDB" id="B4CYX6"/>
<dbReference type="CDD" id="cd00383">
    <property type="entry name" value="trans_reg_C"/>
    <property type="match status" value="1"/>
</dbReference>
<organism evidence="10 11">
    <name type="scientific">Chthoniobacter flavus Ellin428</name>
    <dbReference type="NCBI Taxonomy" id="497964"/>
    <lineage>
        <taxon>Bacteria</taxon>
        <taxon>Pseudomonadati</taxon>
        <taxon>Verrucomicrobiota</taxon>
        <taxon>Spartobacteria</taxon>
        <taxon>Chthoniobacterales</taxon>
        <taxon>Chthoniobacteraceae</taxon>
        <taxon>Chthoniobacter</taxon>
    </lineage>
</organism>
<dbReference type="SMART" id="SM00862">
    <property type="entry name" value="Trans_reg_C"/>
    <property type="match status" value="1"/>
</dbReference>
<dbReference type="GO" id="GO:0006355">
    <property type="term" value="P:regulation of DNA-templated transcription"/>
    <property type="evidence" value="ECO:0007669"/>
    <property type="project" value="InterPro"/>
</dbReference>
<dbReference type="STRING" id="497964.CfE428DRAFT_1864"/>
<dbReference type="GO" id="GO:0000156">
    <property type="term" value="F:phosphorelay response regulator activity"/>
    <property type="evidence" value="ECO:0007669"/>
    <property type="project" value="TreeGrafter"/>
</dbReference>
<evidence type="ECO:0000313" key="10">
    <source>
        <dbReference type="EMBL" id="EDY20667.1"/>
    </source>
</evidence>
<evidence type="ECO:0000259" key="8">
    <source>
        <dbReference type="PROSITE" id="PS50110"/>
    </source>
</evidence>
<protein>
    <submittedName>
        <fullName evidence="10">Two component transcriptional regulator, winged helix family</fullName>
    </submittedName>
</protein>
<dbReference type="FunFam" id="1.10.10.10:FF:000005">
    <property type="entry name" value="Two-component system response regulator"/>
    <property type="match status" value="1"/>
</dbReference>
<dbReference type="InParanoid" id="B4CYX6"/>
<dbReference type="Pfam" id="PF00072">
    <property type="entry name" value="Response_reg"/>
    <property type="match status" value="1"/>
</dbReference>
<keyword evidence="2" id="KW-0902">Two-component regulatory system</keyword>
<dbReference type="InterPro" id="IPR011006">
    <property type="entry name" value="CheY-like_superfamily"/>
</dbReference>
<dbReference type="PANTHER" id="PTHR48111:SF22">
    <property type="entry name" value="REGULATOR OF RPOS"/>
    <property type="match status" value="1"/>
</dbReference>
<name>B4CYX6_9BACT</name>
<dbReference type="eggNOG" id="COG0745">
    <property type="taxonomic scope" value="Bacteria"/>
</dbReference>
<feature type="DNA-binding region" description="OmpR/PhoB-type" evidence="7">
    <location>
        <begin position="122"/>
        <end position="221"/>
    </location>
</feature>
<dbReference type="CDD" id="cd17624">
    <property type="entry name" value="REC_OmpR_PmrA-like"/>
    <property type="match status" value="1"/>
</dbReference>
<reference evidence="10 11" key="1">
    <citation type="journal article" date="2011" name="J. Bacteriol.">
        <title>Genome sequence of Chthoniobacter flavus Ellin428, an aerobic heterotrophic soil bacterium.</title>
        <authorList>
            <person name="Kant R."/>
            <person name="van Passel M.W."/>
            <person name="Palva A."/>
            <person name="Lucas S."/>
            <person name="Lapidus A."/>
            <person name="Glavina Del Rio T."/>
            <person name="Dalin E."/>
            <person name="Tice H."/>
            <person name="Bruce D."/>
            <person name="Goodwin L."/>
            <person name="Pitluck S."/>
            <person name="Larimer F.W."/>
            <person name="Land M.L."/>
            <person name="Hauser L."/>
            <person name="Sangwan P."/>
            <person name="de Vos W.M."/>
            <person name="Janssen P.H."/>
            <person name="Smidt H."/>
        </authorList>
    </citation>
    <scope>NUCLEOTIDE SEQUENCE [LARGE SCALE GENOMIC DNA]</scope>
    <source>
        <strain evidence="10 11">Ellin428</strain>
    </source>
</reference>
<evidence type="ECO:0000256" key="1">
    <source>
        <dbReference type="ARBA" id="ARBA00022553"/>
    </source>
</evidence>
<dbReference type="InterPro" id="IPR036388">
    <property type="entry name" value="WH-like_DNA-bd_sf"/>
</dbReference>
<dbReference type="InterPro" id="IPR001867">
    <property type="entry name" value="OmpR/PhoB-type_DNA-bd"/>
</dbReference>
<gene>
    <name evidence="10" type="ORF">CfE428DRAFT_1864</name>
</gene>
<keyword evidence="11" id="KW-1185">Reference proteome</keyword>
<evidence type="ECO:0000313" key="11">
    <source>
        <dbReference type="Proteomes" id="UP000005824"/>
    </source>
</evidence>
<dbReference type="Proteomes" id="UP000005824">
    <property type="component" value="Unassembled WGS sequence"/>
</dbReference>
<dbReference type="Gene3D" id="1.10.10.10">
    <property type="entry name" value="Winged helix-like DNA-binding domain superfamily/Winged helix DNA-binding domain"/>
    <property type="match status" value="1"/>
</dbReference>
<evidence type="ECO:0000259" key="9">
    <source>
        <dbReference type="PROSITE" id="PS51755"/>
    </source>
</evidence>
<dbReference type="Gene3D" id="6.10.250.690">
    <property type="match status" value="1"/>
</dbReference>
<dbReference type="PROSITE" id="PS51755">
    <property type="entry name" value="OMPR_PHOB"/>
    <property type="match status" value="1"/>
</dbReference>
<dbReference type="Pfam" id="PF00486">
    <property type="entry name" value="Trans_reg_C"/>
    <property type="match status" value="1"/>
</dbReference>
<dbReference type="FunCoup" id="B4CYX6">
    <property type="interactions" value="234"/>
</dbReference>
<dbReference type="GO" id="GO:0005829">
    <property type="term" value="C:cytosol"/>
    <property type="evidence" value="ECO:0007669"/>
    <property type="project" value="TreeGrafter"/>
</dbReference>
<evidence type="ECO:0000256" key="5">
    <source>
        <dbReference type="ARBA" id="ARBA00023163"/>
    </source>
</evidence>
<keyword evidence="4 7" id="KW-0238">DNA-binding</keyword>
<dbReference type="Gene3D" id="3.40.50.2300">
    <property type="match status" value="1"/>
</dbReference>
<dbReference type="PANTHER" id="PTHR48111">
    <property type="entry name" value="REGULATOR OF RPOS"/>
    <property type="match status" value="1"/>
</dbReference>
<dbReference type="RefSeq" id="WP_006979189.1">
    <property type="nucleotide sequence ID" value="NZ_ABVL01000004.1"/>
</dbReference>
<evidence type="ECO:0000256" key="4">
    <source>
        <dbReference type="ARBA" id="ARBA00023125"/>
    </source>
</evidence>
<evidence type="ECO:0000256" key="7">
    <source>
        <dbReference type="PROSITE-ProRule" id="PRU01091"/>
    </source>
</evidence>
<dbReference type="SUPFAM" id="SSF52172">
    <property type="entry name" value="CheY-like"/>
    <property type="match status" value="1"/>
</dbReference>
<keyword evidence="1 6" id="KW-0597">Phosphoprotein</keyword>